<protein>
    <submittedName>
        <fullName evidence="3">Glycosyl transferase family 1</fullName>
    </submittedName>
</protein>
<dbReference type="InterPro" id="IPR010610">
    <property type="entry name" value="EryCIII-like_C"/>
</dbReference>
<evidence type="ECO:0000259" key="1">
    <source>
        <dbReference type="Pfam" id="PF03033"/>
    </source>
</evidence>
<dbReference type="GO" id="GO:0033072">
    <property type="term" value="P:vancomycin biosynthetic process"/>
    <property type="evidence" value="ECO:0007669"/>
    <property type="project" value="UniProtKB-ARBA"/>
</dbReference>
<organism evidence="3 4">
    <name type="scientific">Mycolicibacterium aichiense</name>
    <dbReference type="NCBI Taxonomy" id="1799"/>
    <lineage>
        <taxon>Bacteria</taxon>
        <taxon>Bacillati</taxon>
        <taxon>Actinomycetota</taxon>
        <taxon>Actinomycetes</taxon>
        <taxon>Mycobacteriales</taxon>
        <taxon>Mycobacteriaceae</taxon>
        <taxon>Mycolicibacterium</taxon>
    </lineage>
</organism>
<proteinExistence type="predicted"/>
<evidence type="ECO:0000313" key="3">
    <source>
        <dbReference type="EMBL" id="BBX09174.1"/>
    </source>
</evidence>
<sequence length="425" mass="46828">MKFVLANWGTRGEVEPFAAIGRELVRRGHDVHLVVAPEMVGFAESAGTQAVAFGPSLRVADDPHHEYWKLFFSKPWKLRTLNKLLAEFATPLNEYRQQVEKTLLSLSDGADVLLTGLNYEDVASNVTEHCGTPLATLQIFPLRVNGFEMPFLPAPLCRAVMKMVEWLTWRGHKAEDDAQRRALGLPKAGGPWTQRIAERQSMEIQAYDEVCYPGLADEWARWNDREIPQRPFVGALTMQLPTDDDADVAAWIDAGTPPIFFSFGSMPVDSAADTIAMIAGACAQLGERALVGAGWTDFSRVPAYDHVKIVGPMNYAEILPSCRAVVHHGGAGTTNAGLRAGRPTLITWMLPDQGCWGSRLKKLKVGTGRRFVATTENTLVADLRTILTSEYARRAQQLADRMITPAESVALAADLLEKFALSRRG</sequence>
<feature type="domain" description="Glycosyltransferase family 28 N-terminal" evidence="1">
    <location>
        <begin position="3"/>
        <end position="66"/>
    </location>
</feature>
<dbReference type="SUPFAM" id="SSF53756">
    <property type="entry name" value="UDP-Glycosyltransferase/glycogen phosphorylase"/>
    <property type="match status" value="1"/>
</dbReference>
<dbReference type="GO" id="GO:0016758">
    <property type="term" value="F:hexosyltransferase activity"/>
    <property type="evidence" value="ECO:0007669"/>
    <property type="project" value="InterPro"/>
</dbReference>
<dbReference type="Gene3D" id="3.40.50.2000">
    <property type="entry name" value="Glycogen Phosphorylase B"/>
    <property type="match status" value="2"/>
</dbReference>
<dbReference type="GO" id="GO:0005975">
    <property type="term" value="P:carbohydrate metabolic process"/>
    <property type="evidence" value="ECO:0007669"/>
    <property type="project" value="InterPro"/>
</dbReference>
<dbReference type="AlphaFoldDB" id="A0AAD1HQM6"/>
<dbReference type="InterPro" id="IPR004276">
    <property type="entry name" value="GlycoTrans_28_N"/>
</dbReference>
<dbReference type="InterPro" id="IPR002213">
    <property type="entry name" value="UDP_glucos_trans"/>
</dbReference>
<keyword evidence="3" id="KW-0808">Transferase</keyword>
<dbReference type="EMBL" id="AP022561">
    <property type="protein sequence ID" value="BBX09174.1"/>
    <property type="molecule type" value="Genomic_DNA"/>
</dbReference>
<dbReference type="RefSeq" id="WP_115321483.1">
    <property type="nucleotide sequence ID" value="NZ_AP022561.1"/>
</dbReference>
<dbReference type="GO" id="GO:0008194">
    <property type="term" value="F:UDP-glycosyltransferase activity"/>
    <property type="evidence" value="ECO:0007669"/>
    <property type="project" value="InterPro"/>
</dbReference>
<name>A0AAD1HQM6_9MYCO</name>
<keyword evidence="4" id="KW-1185">Reference proteome</keyword>
<dbReference type="Pfam" id="PF03033">
    <property type="entry name" value="Glyco_transf_28"/>
    <property type="match status" value="1"/>
</dbReference>
<gene>
    <name evidence="3" type="ORF">MAIC_39770</name>
</gene>
<accession>A0AAD1HQM6</accession>
<dbReference type="CDD" id="cd03784">
    <property type="entry name" value="GT1_Gtf-like"/>
    <property type="match status" value="1"/>
</dbReference>
<dbReference type="PANTHER" id="PTHR48050">
    <property type="entry name" value="STEROL 3-BETA-GLUCOSYLTRANSFERASE"/>
    <property type="match status" value="1"/>
</dbReference>
<dbReference type="KEGG" id="maic:MAIC_39770"/>
<evidence type="ECO:0000313" key="4">
    <source>
        <dbReference type="Proteomes" id="UP000467327"/>
    </source>
</evidence>
<dbReference type="PANTHER" id="PTHR48050:SF13">
    <property type="entry name" value="STEROL 3-BETA-GLUCOSYLTRANSFERASE UGT80A2"/>
    <property type="match status" value="1"/>
</dbReference>
<evidence type="ECO:0000259" key="2">
    <source>
        <dbReference type="Pfam" id="PF06722"/>
    </source>
</evidence>
<dbReference type="Proteomes" id="UP000467327">
    <property type="component" value="Chromosome"/>
</dbReference>
<dbReference type="Pfam" id="PF06722">
    <property type="entry name" value="EryCIII-like_C"/>
    <property type="match status" value="1"/>
</dbReference>
<feature type="domain" description="Erythromycin biosynthesis protein CIII-like C-terminal" evidence="2">
    <location>
        <begin position="299"/>
        <end position="405"/>
    </location>
</feature>
<reference evidence="3 4" key="1">
    <citation type="journal article" date="2019" name="Emerg. Microbes Infect.">
        <title>Comprehensive subspecies identification of 175 nontuberculous mycobacteria species based on 7547 genomic profiles.</title>
        <authorList>
            <person name="Matsumoto Y."/>
            <person name="Kinjo T."/>
            <person name="Motooka D."/>
            <person name="Nabeya D."/>
            <person name="Jung N."/>
            <person name="Uechi K."/>
            <person name="Horii T."/>
            <person name="Iida T."/>
            <person name="Fujita J."/>
            <person name="Nakamura S."/>
        </authorList>
    </citation>
    <scope>NUCLEOTIDE SEQUENCE [LARGE SCALE GENOMIC DNA]</scope>
    <source>
        <strain evidence="3 4">JCM 6376</strain>
    </source>
</reference>
<dbReference type="FunFam" id="3.40.50.2000:FF:000009">
    <property type="entry name" value="Sterol 3-beta-glucosyltransferase UGT80A2"/>
    <property type="match status" value="1"/>
</dbReference>
<dbReference type="InterPro" id="IPR050426">
    <property type="entry name" value="Glycosyltransferase_28"/>
</dbReference>